<gene>
    <name evidence="10" type="primary">LOC115185040</name>
</gene>
<dbReference type="Pfam" id="PF00918">
    <property type="entry name" value="Gastrin"/>
    <property type="match status" value="1"/>
</dbReference>
<feature type="domain" description="Gastrin/cholecystokinin peptide hormone" evidence="9">
    <location>
        <begin position="74"/>
        <end position="200"/>
    </location>
</feature>
<dbReference type="OMA" id="GSHNENP"/>
<keyword evidence="5" id="KW-0165">Cleavage on pair of basic residues</keyword>
<sequence length="202" mass="22092">MRKYTTGCKSSAPGTKGPALPLRVYKGHSCTFRRSFPLSVPAVLPLLYTPPPLLYCYQTVEPSLCGLTEAMNAGICVCVLLAAFSGSSLGRPSHSQDEDKPEPPQLDSVVSPQHTRHTRSAPSSGQLTPFSKPAEDEAEDPRTSLRELLARLISRKGSFQRSSSLSSRASGPGPSHKIKDRDYLGWMDFGRRSAEEYEEYSS</sequence>
<dbReference type="InterPro" id="IPR013152">
    <property type="entry name" value="Gastrin/cholecystokinin_CS"/>
</dbReference>
<dbReference type="FunCoup" id="A0A673WDF1">
    <property type="interactions" value="1661"/>
</dbReference>
<dbReference type="PANTHER" id="PTHR10786:SF0">
    <property type="entry name" value="CHOLECYSTOKININ"/>
    <property type="match status" value="1"/>
</dbReference>
<dbReference type="PANTHER" id="PTHR10786">
    <property type="entry name" value="CHOLECYSTOKININ"/>
    <property type="match status" value="1"/>
</dbReference>
<dbReference type="PROSITE" id="PS00259">
    <property type="entry name" value="GASTRIN"/>
    <property type="match status" value="1"/>
</dbReference>
<dbReference type="GO" id="GO:0005615">
    <property type="term" value="C:extracellular space"/>
    <property type="evidence" value="ECO:0007669"/>
    <property type="project" value="TreeGrafter"/>
</dbReference>
<evidence type="ECO:0000256" key="3">
    <source>
        <dbReference type="ARBA" id="ARBA00022525"/>
    </source>
</evidence>
<dbReference type="GO" id="GO:0030424">
    <property type="term" value="C:axon"/>
    <property type="evidence" value="ECO:0007669"/>
    <property type="project" value="TreeGrafter"/>
</dbReference>
<evidence type="ECO:0000313" key="10">
    <source>
        <dbReference type="Ensembl" id="ENSSTUP00000009960.1"/>
    </source>
</evidence>
<dbReference type="InterPro" id="IPR015499">
    <property type="entry name" value="CCK-like"/>
</dbReference>
<proteinExistence type="inferred from homology"/>
<accession>A0A673WDF1</accession>
<feature type="compositionally biased region" description="Low complexity" evidence="8">
    <location>
        <begin position="157"/>
        <end position="175"/>
    </location>
</feature>
<dbReference type="GeneTree" id="ENSGT00390000003571"/>
<evidence type="ECO:0000256" key="4">
    <source>
        <dbReference type="ARBA" id="ARBA00022641"/>
    </source>
</evidence>
<evidence type="ECO:0000256" key="1">
    <source>
        <dbReference type="ARBA" id="ARBA00004613"/>
    </source>
</evidence>
<keyword evidence="4" id="KW-0765">Sulfation</keyword>
<comment type="similarity">
    <text evidence="2 7">Belongs to the gastrin/cholecystokinin family.</text>
</comment>
<dbReference type="Ensembl" id="ENSSTUT00000010616.1">
    <property type="protein sequence ID" value="ENSSTUP00000009960.1"/>
    <property type="gene ID" value="ENSSTUG00000004830.1"/>
</dbReference>
<organism evidence="10 11">
    <name type="scientific">Salmo trutta</name>
    <name type="common">Brown trout</name>
    <dbReference type="NCBI Taxonomy" id="8032"/>
    <lineage>
        <taxon>Eukaryota</taxon>
        <taxon>Metazoa</taxon>
        <taxon>Chordata</taxon>
        <taxon>Craniata</taxon>
        <taxon>Vertebrata</taxon>
        <taxon>Euteleostomi</taxon>
        <taxon>Actinopterygii</taxon>
        <taxon>Neopterygii</taxon>
        <taxon>Teleostei</taxon>
        <taxon>Protacanthopterygii</taxon>
        <taxon>Salmoniformes</taxon>
        <taxon>Salmonidae</taxon>
        <taxon>Salmoninae</taxon>
        <taxon>Salmo</taxon>
    </lineage>
</organism>
<dbReference type="GO" id="GO:0007586">
    <property type="term" value="P:digestion"/>
    <property type="evidence" value="ECO:0007669"/>
    <property type="project" value="InterPro"/>
</dbReference>
<evidence type="ECO:0000256" key="6">
    <source>
        <dbReference type="ARBA" id="ARBA00022815"/>
    </source>
</evidence>
<keyword evidence="3" id="KW-0964">Secreted</keyword>
<dbReference type="Proteomes" id="UP000472277">
    <property type="component" value="Chromosome 3"/>
</dbReference>
<evidence type="ECO:0000259" key="9">
    <source>
        <dbReference type="Pfam" id="PF00918"/>
    </source>
</evidence>
<dbReference type="InParanoid" id="A0A673WDF1"/>
<comment type="subcellular location">
    <subcellularLocation>
        <location evidence="1 7">Secreted</location>
    </subcellularLocation>
</comment>
<reference evidence="10" key="2">
    <citation type="submission" date="2025-09" db="UniProtKB">
        <authorList>
            <consortium name="Ensembl"/>
        </authorList>
    </citation>
    <scope>IDENTIFICATION</scope>
</reference>
<feature type="compositionally biased region" description="Polar residues" evidence="8">
    <location>
        <begin position="120"/>
        <end position="129"/>
    </location>
</feature>
<evidence type="ECO:0000256" key="5">
    <source>
        <dbReference type="ARBA" id="ARBA00022685"/>
    </source>
</evidence>
<name>A0A673WDF1_SALTR</name>
<dbReference type="InterPro" id="IPR001651">
    <property type="entry name" value="Gastrin/CCK"/>
</dbReference>
<evidence type="ECO:0000313" key="11">
    <source>
        <dbReference type="Proteomes" id="UP000472277"/>
    </source>
</evidence>
<evidence type="ECO:0000256" key="2">
    <source>
        <dbReference type="ARBA" id="ARBA00006273"/>
    </source>
</evidence>
<keyword evidence="11" id="KW-1185">Reference proteome</keyword>
<keyword evidence="6" id="KW-0027">Amidation</keyword>
<evidence type="ECO:0000256" key="7">
    <source>
        <dbReference type="RuleBase" id="RU004362"/>
    </source>
</evidence>
<protein>
    <submittedName>
        <fullName evidence="10">Cholecystokinin a</fullName>
    </submittedName>
</protein>
<feature type="region of interest" description="Disordered" evidence="8">
    <location>
        <begin position="89"/>
        <end position="142"/>
    </location>
</feature>
<reference evidence="10" key="1">
    <citation type="submission" date="2025-08" db="UniProtKB">
        <authorList>
            <consortium name="Ensembl"/>
        </authorList>
    </citation>
    <scope>IDENTIFICATION</scope>
</reference>
<dbReference type="SMART" id="SM00029">
    <property type="entry name" value="GASTRIN"/>
    <property type="match status" value="1"/>
</dbReference>
<dbReference type="GO" id="GO:0005184">
    <property type="term" value="F:neuropeptide hormone activity"/>
    <property type="evidence" value="ECO:0007669"/>
    <property type="project" value="InterPro"/>
</dbReference>
<evidence type="ECO:0000256" key="8">
    <source>
        <dbReference type="SAM" id="MobiDB-lite"/>
    </source>
</evidence>
<feature type="region of interest" description="Disordered" evidence="8">
    <location>
        <begin position="157"/>
        <end position="181"/>
    </location>
</feature>
<dbReference type="AlphaFoldDB" id="A0A673WDF1"/>